<dbReference type="KEGG" id="sng:SNE_A20920"/>
<dbReference type="OrthoDB" id="963568at2"/>
<accession>F8L3U4</accession>
<organism evidence="1 2">
    <name type="scientific">Simkania negevensis (strain ATCC VR-1471 / DSM 27360 / Z)</name>
    <dbReference type="NCBI Taxonomy" id="331113"/>
    <lineage>
        <taxon>Bacteria</taxon>
        <taxon>Pseudomonadati</taxon>
        <taxon>Chlamydiota</taxon>
        <taxon>Chlamydiia</taxon>
        <taxon>Parachlamydiales</taxon>
        <taxon>Simkaniaceae</taxon>
        <taxon>Simkania</taxon>
    </lineage>
</organism>
<gene>
    <name evidence="1" type="ordered locus">SNE_A20920</name>
</gene>
<proteinExistence type="predicted"/>
<dbReference type="RefSeq" id="WP_013944435.1">
    <property type="nucleotide sequence ID" value="NC_015713.1"/>
</dbReference>
<dbReference type="HOGENOM" id="CLU_169691_1_0_0"/>
<dbReference type="AlphaFoldDB" id="F8L3U4"/>
<sequence length="89" mass="10393">MKDTSLEMEQKFRELLASKTPQERLLMACSMGDSARYLVTHSIRAKNPNISKADLMKELFLIYYGQEFSANEKEKILRSLEEYHTRDSS</sequence>
<reference key="1">
    <citation type="journal article" date="2011" name="Mol. Biol. Evol.">
        <title>Unity in variety -- the pan-genome of the Chlamydiae.</title>
        <authorList>
            <person name="Collingro A."/>
            <person name="Tischler P."/>
            <person name="Weinmaier T."/>
            <person name="Penz T."/>
            <person name="Heinz E."/>
            <person name="Brunham R.C."/>
            <person name="Read T.D."/>
            <person name="Bavoil P.M."/>
            <person name="Sachse K."/>
            <person name="Kahane S."/>
            <person name="Friedman M.G."/>
            <person name="Rattei T."/>
            <person name="Myers G.S.A."/>
            <person name="Horn M."/>
        </authorList>
    </citation>
    <scope>NUCLEOTIDE SEQUENCE</scope>
    <source>
        <strain>Z</strain>
    </source>
</reference>
<dbReference type="Proteomes" id="UP000000496">
    <property type="component" value="Chromosome gsn.131"/>
</dbReference>
<protein>
    <submittedName>
        <fullName evidence="1">Uncharacterized protein</fullName>
    </submittedName>
</protein>
<keyword evidence="2" id="KW-1185">Reference proteome</keyword>
<reference evidence="1 2" key="2">
    <citation type="journal article" date="2011" name="Mol. Biol. Evol.">
        <title>Unity in variety--the pan-genome of the Chlamydiae.</title>
        <authorList>
            <person name="Collingro A."/>
            <person name="Tischler P."/>
            <person name="Weinmaier T."/>
            <person name="Penz T."/>
            <person name="Heinz E."/>
            <person name="Brunham R.C."/>
            <person name="Read T.D."/>
            <person name="Bavoil P.M."/>
            <person name="Sachse K."/>
            <person name="Kahane S."/>
            <person name="Friedman M.G."/>
            <person name="Rattei T."/>
            <person name="Myers G.S."/>
            <person name="Horn M."/>
        </authorList>
    </citation>
    <scope>NUCLEOTIDE SEQUENCE [LARGE SCALE GENOMIC DNA]</scope>
    <source>
        <strain evidence="2">ATCC VR-1471 / Z</strain>
    </source>
</reference>
<evidence type="ECO:0000313" key="1">
    <source>
        <dbReference type="EMBL" id="CCB89969.1"/>
    </source>
</evidence>
<dbReference type="STRING" id="331113.SNE_A20920"/>
<name>F8L3U4_SIMNZ</name>
<dbReference type="EMBL" id="FR872582">
    <property type="protein sequence ID" value="CCB89969.1"/>
    <property type="molecule type" value="Genomic_DNA"/>
</dbReference>
<evidence type="ECO:0000313" key="2">
    <source>
        <dbReference type="Proteomes" id="UP000000496"/>
    </source>
</evidence>